<comment type="subcellular location">
    <subcellularLocation>
        <location evidence="1">Membrane</location>
    </subcellularLocation>
</comment>
<dbReference type="SUPFAM" id="SSF50729">
    <property type="entry name" value="PH domain-like"/>
    <property type="match status" value="1"/>
</dbReference>
<dbReference type="PROSITE" id="PS50003">
    <property type="entry name" value="PH_DOMAIN"/>
    <property type="match status" value="1"/>
</dbReference>
<feature type="region of interest" description="Disordered" evidence="3">
    <location>
        <begin position="233"/>
        <end position="256"/>
    </location>
</feature>
<sequence>MSSPVKEAYLQRYKAGLLIANRWKSNFVVLYSDSTLVFFNNTGDGKPHETVLLKNVVQYTAVGSMCDRLPVRRPSFPIGVKGNAVNRLICIGMDSQASKAHWILFPSERILEEWMNAIISTLQKPQLRPIGWCVNPIPTATSTAGTRSVSGTGLAAGTGLATGTRSAAGTRSDAGTRSVGGPGLAFGTRFGAGKLVSLAAPAAGLAVGAGKAALKAFRFGHMLANLGGWGEDDEGYDGAQQDNSDPGTTDYSSGTYVGEGAWDSGGGVDNGGGYDSGVGGGFSNGGGFDSGVGGGFGGFSSDGGFNSGDGGGFSNGGGSYGGNCDGGFSNGGDFNSGDGGGFGGFSSGGGFNSGDGGGYFSSG</sequence>
<evidence type="ECO:0000256" key="3">
    <source>
        <dbReference type="SAM" id="MobiDB-lite"/>
    </source>
</evidence>
<feature type="domain" description="PH" evidence="4">
    <location>
        <begin position="3"/>
        <end position="123"/>
    </location>
</feature>
<dbReference type="PANTHER" id="PTHR14309:SF12">
    <property type="entry name" value="PH DOMAIN-CONTAINING PROTEIN"/>
    <property type="match status" value="1"/>
</dbReference>
<dbReference type="WBParaSite" id="scf7180000423673.g11482">
    <property type="protein sequence ID" value="scf7180000423673.g11482"/>
    <property type="gene ID" value="scf7180000423673.g11482"/>
</dbReference>
<evidence type="ECO:0000259" key="4">
    <source>
        <dbReference type="PROSITE" id="PS50003"/>
    </source>
</evidence>
<dbReference type="Proteomes" id="UP000887560">
    <property type="component" value="Unplaced"/>
</dbReference>
<dbReference type="AlphaFoldDB" id="A0A915P3T4"/>
<dbReference type="InterPro" id="IPR039680">
    <property type="entry name" value="PLEKHB1/2"/>
</dbReference>
<dbReference type="GO" id="GO:0045595">
    <property type="term" value="P:regulation of cell differentiation"/>
    <property type="evidence" value="ECO:0007669"/>
    <property type="project" value="TreeGrafter"/>
</dbReference>
<dbReference type="InterPro" id="IPR011993">
    <property type="entry name" value="PH-like_dom_sf"/>
</dbReference>
<keyword evidence="5" id="KW-1185">Reference proteome</keyword>
<protein>
    <submittedName>
        <fullName evidence="6">PH domain-containing protein</fullName>
    </submittedName>
</protein>
<dbReference type="GO" id="GO:0016020">
    <property type="term" value="C:membrane"/>
    <property type="evidence" value="ECO:0007669"/>
    <property type="project" value="UniProtKB-SubCell"/>
</dbReference>
<dbReference type="Gene3D" id="2.30.29.30">
    <property type="entry name" value="Pleckstrin-homology domain (PH domain)/Phosphotyrosine-binding domain (PTB)"/>
    <property type="match status" value="1"/>
</dbReference>
<proteinExistence type="predicted"/>
<dbReference type="PANTHER" id="PTHR14309">
    <property type="entry name" value="EXPRESSED PROTEIN"/>
    <property type="match status" value="1"/>
</dbReference>
<feature type="compositionally biased region" description="Polar residues" evidence="3">
    <location>
        <begin position="240"/>
        <end position="255"/>
    </location>
</feature>
<dbReference type="SMART" id="SM00233">
    <property type="entry name" value="PH"/>
    <property type="match status" value="1"/>
</dbReference>
<dbReference type="InterPro" id="IPR001849">
    <property type="entry name" value="PH_domain"/>
</dbReference>
<keyword evidence="2" id="KW-0472">Membrane</keyword>
<accession>A0A915P3T4</accession>
<evidence type="ECO:0000313" key="6">
    <source>
        <dbReference type="WBParaSite" id="scf7180000423673.g11482"/>
    </source>
</evidence>
<dbReference type="Pfam" id="PF00169">
    <property type="entry name" value="PH"/>
    <property type="match status" value="1"/>
</dbReference>
<organism evidence="5 6">
    <name type="scientific">Meloidogyne floridensis</name>
    <dbReference type="NCBI Taxonomy" id="298350"/>
    <lineage>
        <taxon>Eukaryota</taxon>
        <taxon>Metazoa</taxon>
        <taxon>Ecdysozoa</taxon>
        <taxon>Nematoda</taxon>
        <taxon>Chromadorea</taxon>
        <taxon>Rhabditida</taxon>
        <taxon>Tylenchina</taxon>
        <taxon>Tylenchomorpha</taxon>
        <taxon>Tylenchoidea</taxon>
        <taxon>Meloidogynidae</taxon>
        <taxon>Meloidogyninae</taxon>
        <taxon>Meloidogyne</taxon>
    </lineage>
</organism>
<reference evidence="6" key="1">
    <citation type="submission" date="2022-11" db="UniProtKB">
        <authorList>
            <consortium name="WormBaseParasite"/>
        </authorList>
    </citation>
    <scope>IDENTIFICATION</scope>
</reference>
<name>A0A915P3T4_9BILA</name>
<evidence type="ECO:0000256" key="1">
    <source>
        <dbReference type="ARBA" id="ARBA00004370"/>
    </source>
</evidence>
<evidence type="ECO:0000256" key="2">
    <source>
        <dbReference type="ARBA" id="ARBA00023136"/>
    </source>
</evidence>
<evidence type="ECO:0000313" key="5">
    <source>
        <dbReference type="Proteomes" id="UP000887560"/>
    </source>
</evidence>